<organism evidence="1 2">
    <name type="scientific">Blastomyces percursus</name>
    <dbReference type="NCBI Taxonomy" id="1658174"/>
    <lineage>
        <taxon>Eukaryota</taxon>
        <taxon>Fungi</taxon>
        <taxon>Dikarya</taxon>
        <taxon>Ascomycota</taxon>
        <taxon>Pezizomycotina</taxon>
        <taxon>Eurotiomycetes</taxon>
        <taxon>Eurotiomycetidae</taxon>
        <taxon>Onygenales</taxon>
        <taxon>Ajellomycetaceae</taxon>
        <taxon>Blastomyces</taxon>
    </lineage>
</organism>
<dbReference type="OrthoDB" id="5290015at2759"/>
<dbReference type="AlphaFoldDB" id="A0A1J9Q2C4"/>
<evidence type="ECO:0000313" key="2">
    <source>
        <dbReference type="Proteomes" id="UP000242791"/>
    </source>
</evidence>
<reference evidence="1 2" key="1">
    <citation type="submission" date="2015-08" db="EMBL/GenBank/DDBJ databases">
        <title>Emmonsia species relationships and genome sequence.</title>
        <authorList>
            <person name="Cuomo C.A."/>
            <person name="Schwartz I.S."/>
            <person name="Kenyon C."/>
            <person name="De Hoog G.S."/>
            <person name="Govender N.P."/>
            <person name="Botha A."/>
            <person name="Moreno L."/>
            <person name="De Vries M."/>
            <person name="Munoz J.F."/>
            <person name="Stielow J.B."/>
        </authorList>
    </citation>
    <scope>NUCLEOTIDE SEQUENCE [LARGE SCALE GENOMIC DNA]</scope>
    <source>
        <strain evidence="1 2">EI222</strain>
    </source>
</reference>
<accession>A0A1J9Q2C4</accession>
<sequence length="247" mass="27954">MATFTNFAIVRRDLCGQLSEPSTDSDEALQEDVTLALNLVNSFLDAVWNIFPLVCIDETIPTLDCLGYHPRGEWSGVFNPREQAVNINAQRVDDMVASAAIPDGVNFRIFQFLFAHTFLHEAIFCMEPRLVVLLNRKHLGEHWNTTVISVSVHQPGIPHLLGTDQMAYRISQTYIDNFVVSRIMEFPYTLEGEPQNANNFQSMGAGTIVENFMPGPYMMSHSLTQGHQVRLDDIQRVLHDPHVRDLV</sequence>
<dbReference type="Proteomes" id="UP000242791">
    <property type="component" value="Unassembled WGS sequence"/>
</dbReference>
<name>A0A1J9Q2C4_9EURO</name>
<dbReference type="VEuPathDB" id="FungiDB:ACJ73_09944"/>
<keyword evidence="2" id="KW-1185">Reference proteome</keyword>
<dbReference type="EMBL" id="LGTZ01003157">
    <property type="protein sequence ID" value="OJD10084.1"/>
    <property type="molecule type" value="Genomic_DNA"/>
</dbReference>
<protein>
    <submittedName>
        <fullName evidence="1">Uncharacterized protein</fullName>
    </submittedName>
</protein>
<gene>
    <name evidence="1" type="ORF">ACJ73_09944</name>
</gene>
<comment type="caution">
    <text evidence="1">The sequence shown here is derived from an EMBL/GenBank/DDBJ whole genome shotgun (WGS) entry which is preliminary data.</text>
</comment>
<proteinExistence type="predicted"/>
<evidence type="ECO:0000313" key="1">
    <source>
        <dbReference type="EMBL" id="OJD10084.1"/>
    </source>
</evidence>